<evidence type="ECO:0000313" key="10">
    <source>
        <dbReference type="EMBL" id="PKC15294.1"/>
    </source>
</evidence>
<dbReference type="Pfam" id="PF09497">
    <property type="entry name" value="Med12"/>
    <property type="match status" value="1"/>
</dbReference>
<dbReference type="VEuPathDB" id="FungiDB:FUN_024839"/>
<evidence type="ECO:0000313" key="11">
    <source>
        <dbReference type="Proteomes" id="UP000232722"/>
    </source>
</evidence>
<accession>A0A2I1DXJ3</accession>
<evidence type="ECO:0000256" key="1">
    <source>
        <dbReference type="ARBA" id="ARBA00004123"/>
    </source>
</evidence>
<dbReference type="InterPro" id="IPR019035">
    <property type="entry name" value="Mediator_Med12"/>
</dbReference>
<dbReference type="PANTHER" id="PTHR46567:SF1">
    <property type="entry name" value="MEDIATOR OF RNA POLYMERASE II TRANSCRIPTION SUBUNIT 12"/>
    <property type="match status" value="1"/>
</dbReference>
<evidence type="ECO:0000256" key="3">
    <source>
        <dbReference type="ARBA" id="ARBA00019622"/>
    </source>
</evidence>
<name>A0A2I1DXJ3_9GLOM</name>
<dbReference type="PANTHER" id="PTHR46567">
    <property type="entry name" value="MEDIATOR OF RNA POLYMERASE II TRANSCRIPTION SUBUNIT 12"/>
    <property type="match status" value="1"/>
</dbReference>
<evidence type="ECO:0000256" key="9">
    <source>
        <dbReference type="ARBA" id="ARBA00032010"/>
    </source>
</evidence>
<evidence type="ECO:0000256" key="4">
    <source>
        <dbReference type="ARBA" id="ARBA00022491"/>
    </source>
</evidence>
<dbReference type="Pfam" id="PF12145">
    <property type="entry name" value="Med12-LCEWAV"/>
    <property type="match status" value="1"/>
</dbReference>
<keyword evidence="5" id="KW-0805">Transcription regulation</keyword>
<dbReference type="GO" id="GO:0003712">
    <property type="term" value="F:transcription coregulator activity"/>
    <property type="evidence" value="ECO:0007669"/>
    <property type="project" value="InterPro"/>
</dbReference>
<dbReference type="GO" id="GO:0006357">
    <property type="term" value="P:regulation of transcription by RNA polymerase II"/>
    <property type="evidence" value="ECO:0007669"/>
    <property type="project" value="InterPro"/>
</dbReference>
<keyword evidence="4" id="KW-0678">Repressor</keyword>
<keyword evidence="7" id="KW-0804">Transcription</keyword>
<reference evidence="10 11" key="1">
    <citation type="submission" date="2016-04" db="EMBL/GenBank/DDBJ databases">
        <title>Genome analyses suggest a sexual origin of heterokaryosis in a supposedly ancient asexual fungus.</title>
        <authorList>
            <person name="Ropars J."/>
            <person name="Sedzielewska K."/>
            <person name="Noel J."/>
            <person name="Charron P."/>
            <person name="Farinelli L."/>
            <person name="Marton T."/>
            <person name="Kruger M."/>
            <person name="Pelin A."/>
            <person name="Brachmann A."/>
            <person name="Corradi N."/>
        </authorList>
    </citation>
    <scope>NUCLEOTIDE SEQUENCE [LARGE SCALE GENOMIC DNA]</scope>
    <source>
        <strain evidence="10 11">A5</strain>
    </source>
</reference>
<evidence type="ECO:0000256" key="8">
    <source>
        <dbReference type="ARBA" id="ARBA00023242"/>
    </source>
</evidence>
<keyword evidence="8" id="KW-0539">Nucleus</keyword>
<dbReference type="EMBL" id="LLXJ01000095">
    <property type="protein sequence ID" value="PKC15294.1"/>
    <property type="molecule type" value="Genomic_DNA"/>
</dbReference>
<comment type="caution">
    <text evidence="10">The sequence shown here is derived from an EMBL/GenBank/DDBJ whole genome shotgun (WGS) entry which is preliminary data.</text>
</comment>
<dbReference type="InterPro" id="IPR021990">
    <property type="entry name" value="Mediator_Med12_LCEWAV"/>
</dbReference>
<dbReference type="OrthoDB" id="20828at2759"/>
<evidence type="ECO:0000256" key="2">
    <source>
        <dbReference type="ARBA" id="ARBA00010289"/>
    </source>
</evidence>
<protein>
    <recommendedName>
        <fullName evidence="3">Mediator of RNA polymerase II transcription subunit 12</fullName>
    </recommendedName>
    <alternativeName>
        <fullName evidence="9">Mediator complex subunit 12</fullName>
    </alternativeName>
</protein>
<dbReference type="GO" id="GO:0016592">
    <property type="term" value="C:mediator complex"/>
    <property type="evidence" value="ECO:0007669"/>
    <property type="project" value="InterPro"/>
</dbReference>
<sequence length="1435" mass="167453">MAQQQLQKYELTPPKNLVRLHKESIELGFPDFYPPKSGQDEDQMTEENVKKGFIDSPFVQNEHFSAHDVIFDELKKPDTLKNLGDFMTDVMKRKNETTFQGSSQFMGPTIVWVTVEERDKWLRDLAGNVPLKILARSVPKGVDGKDLLESVTLYRVPLARATWFTKVVGINKIIQRGNTDYTKEWTSIFYHFIRDQSLSHDPDKWRYSILLAKWQFDEQLLDQRLLRFTLEQLDEADHCQTPMWLWLVQQFLSEFQRSRTLMRLLIEIIIKKLQDIHQHPHIIIKLELVVKLLKNMLHTLFITTPDMFVFPVCWNTYKDLLRVVLVDDDSKTDPPNLKHQRERYFEAVRSRNEIFDDKKINPLGMSNARDALDSRMISILDKITYRIDYHNITAEYFRTNSNFQMMEREVSRHIHTLCRWTITPFREGDFRAYSVSTILDIWKNGVSDVKEKLERETIIQSSLVEFLDIYPFGVNGLNEREESEAIARLFGVLTKNGHFSYQRYLQRLIARGDVRPEKRTTERSLRHLRYVKWFAIYETDLHDLNHSINQRWHILYGINSKDTSDKNTTDTLSNIVSEKLPNVFSPKAKDMNAPIVDDPGSDFNCLINFDDSSLEFIQNATKFCQFRVVQEFLIPSVKRFVQNTPIDDTNWKSLAEPGSSLLNARQLATIVQFIELTKDYSSLLELIIWVLENSMERTLFPLIVDTIKRYEMIWDAMGKSDGVFDVLMKKNDQLREKRATEICIVKYLSGVIQDPEKKSKLDHDYSQFPTKSPLSVTISRNRDRLGQDVKNLLNRTRGFELSIASNIDSRWFQSDSVDVYLHAILESCTDVIHRHLQNYSEWTDARKLLDVIGDLLKEVGDRTTDGFDAVFSKKWLNYYIRADDDDSLLRQDRFLIFFTVLVVRHLVKIETILEHLVEKNLIRFSDKLLNKKQLDSNEIIECRNLAILLRIFLIHKNVSSGIPLTTMEIQRLQFICESFIHNNDFTIISNVFQKLAIIESSLGSNDDLAIELQQLRMDFSQVYWFKQLCIANIDNVYDRFVKGTKKQNNSKEVKKLMIEIVRSGLGNFSYDNDVMNGYSSSLCFKNLERIFSTVNLWNIQKSRIEFFMCMDQIMLLDSSSNGSLHSNMELDGDLIMGGSEEDLNNIKSRVIEYFWEELVLKGNNDCLIISHIIRGIREDVAAELLEHGLTVLKRCGELIIGIEEVFRALLLSVRDNKKEFSEALINQIQKIIDENKDHTFVPCIMTRIKLFVLVANVLAARVTAVVTTNSIEFANRVPEYNLIMKWVVTLINLLCSERIHQNGGGADNFDLILDIVSFLIDEMGKIPRAIVVAELKVNRYHFNIPVIWSNRIKRVLPLNIPKETLGRLKHELDAWQLIEGIGENDDLNNSAIDLSWYDAKFYQKPSKRLKRSDEYEDYNLDFNKKYNEENGHLEP</sequence>
<comment type="subcellular location">
    <subcellularLocation>
        <location evidence="1">Nucleus</location>
    </subcellularLocation>
</comment>
<gene>
    <name evidence="10" type="ORF">RhiirA5_349255</name>
</gene>
<keyword evidence="6" id="KW-0010">Activator</keyword>
<evidence type="ECO:0000256" key="7">
    <source>
        <dbReference type="ARBA" id="ARBA00023163"/>
    </source>
</evidence>
<dbReference type="VEuPathDB" id="FungiDB:RhiirFUN_024193"/>
<comment type="similarity">
    <text evidence="2">Belongs to the Mediator complex subunit 12 family.</text>
</comment>
<evidence type="ECO:0000256" key="6">
    <source>
        <dbReference type="ARBA" id="ARBA00023159"/>
    </source>
</evidence>
<evidence type="ECO:0000256" key="5">
    <source>
        <dbReference type="ARBA" id="ARBA00023015"/>
    </source>
</evidence>
<reference evidence="10 11" key="2">
    <citation type="submission" date="2017-09" db="EMBL/GenBank/DDBJ databases">
        <title>Extensive intraspecific genome diversity in a model arbuscular mycorrhizal fungus.</title>
        <authorList>
            <person name="Chen E.C."/>
            <person name="Morin E."/>
            <person name="Beaudet D."/>
            <person name="Noel J."/>
            <person name="Ndikumana S."/>
            <person name="Charron P."/>
            <person name="St-Onge C."/>
            <person name="Giorgi J."/>
            <person name="Grigoriev I.V."/>
            <person name="Roux C."/>
            <person name="Martin F.M."/>
            <person name="Corradi N."/>
        </authorList>
    </citation>
    <scope>NUCLEOTIDE SEQUENCE [LARGE SCALE GENOMIC DNA]</scope>
    <source>
        <strain evidence="10 11">A5</strain>
    </source>
</reference>
<organism evidence="10 11">
    <name type="scientific">Rhizophagus irregularis</name>
    <dbReference type="NCBI Taxonomy" id="588596"/>
    <lineage>
        <taxon>Eukaryota</taxon>
        <taxon>Fungi</taxon>
        <taxon>Fungi incertae sedis</taxon>
        <taxon>Mucoromycota</taxon>
        <taxon>Glomeromycotina</taxon>
        <taxon>Glomeromycetes</taxon>
        <taxon>Glomerales</taxon>
        <taxon>Glomeraceae</taxon>
        <taxon>Rhizophagus</taxon>
    </lineage>
</organism>
<dbReference type="VEuPathDB" id="FungiDB:RhiirA1_440985"/>
<dbReference type="VEuPathDB" id="FungiDB:RhiirA1_536784"/>
<dbReference type="Proteomes" id="UP000232722">
    <property type="component" value="Unassembled WGS sequence"/>
</dbReference>
<proteinExistence type="inferred from homology"/>
<dbReference type="SMART" id="SM01281">
    <property type="entry name" value="Med12"/>
    <property type="match status" value="1"/>
</dbReference>